<protein>
    <recommendedName>
        <fullName evidence="3">Retrotransposon gag domain-containing protein</fullName>
    </recommendedName>
</protein>
<organism evidence="2">
    <name type="scientific">Chromera velia CCMP2878</name>
    <dbReference type="NCBI Taxonomy" id="1169474"/>
    <lineage>
        <taxon>Eukaryota</taxon>
        <taxon>Sar</taxon>
        <taxon>Alveolata</taxon>
        <taxon>Colpodellida</taxon>
        <taxon>Chromeraceae</taxon>
        <taxon>Chromera</taxon>
    </lineage>
</organism>
<dbReference type="AlphaFoldDB" id="A0A0G4FD39"/>
<accession>A0A0G4FD39</accession>
<dbReference type="PhylomeDB" id="A0A0G4FD39"/>
<gene>
    <name evidence="2" type="ORF">Cvel_3181</name>
</gene>
<evidence type="ECO:0000256" key="1">
    <source>
        <dbReference type="SAM" id="MobiDB-lite"/>
    </source>
</evidence>
<reference evidence="2" key="1">
    <citation type="submission" date="2014-11" db="EMBL/GenBank/DDBJ databases">
        <authorList>
            <person name="Otto D Thomas"/>
            <person name="Naeem Raeece"/>
        </authorList>
    </citation>
    <scope>NUCLEOTIDE SEQUENCE</scope>
</reference>
<feature type="compositionally biased region" description="Pro residues" evidence="1">
    <location>
        <begin position="117"/>
        <end position="126"/>
    </location>
</feature>
<evidence type="ECO:0000313" key="2">
    <source>
        <dbReference type="EMBL" id="CEM10769.1"/>
    </source>
</evidence>
<name>A0A0G4FD39_9ALVE</name>
<sequence length="176" mass="19136">MTQNFGKASSEYVTRFEEQCSAANQSTDDPTALAAFIEGIEDDQIHIQMESRTYETFEELQVNLRKSEDVVKKRKNREALAIGEGDRPVKRLSIAAIEGEEEGSPLNRNATQASPGPWRPPPPPQGSLPQQAFQPKGAVGNSVPLPPPMVTDRPAIQALPPLGMAPAAEATPEQKH</sequence>
<dbReference type="VEuPathDB" id="CryptoDB:Cvel_3181"/>
<dbReference type="EMBL" id="CDMZ01000275">
    <property type="protein sequence ID" value="CEM10769.1"/>
    <property type="molecule type" value="Genomic_DNA"/>
</dbReference>
<evidence type="ECO:0008006" key="3">
    <source>
        <dbReference type="Google" id="ProtNLM"/>
    </source>
</evidence>
<proteinExistence type="predicted"/>
<feature type="region of interest" description="Disordered" evidence="1">
    <location>
        <begin position="96"/>
        <end position="176"/>
    </location>
</feature>